<keyword evidence="2" id="KW-0812">Transmembrane</keyword>
<keyword evidence="3" id="KW-0695">RNA-directed DNA polymerase</keyword>
<accession>A0A6G0YPN7</accession>
<dbReference type="AlphaFoldDB" id="A0A6G0YPN7"/>
<dbReference type="OrthoDB" id="445826at2759"/>
<evidence type="ECO:0000313" key="3">
    <source>
        <dbReference type="EMBL" id="KAF0759499.1"/>
    </source>
</evidence>
<protein>
    <submittedName>
        <fullName evidence="3">Reverse transcriptase domain-containing protein</fullName>
    </submittedName>
</protein>
<evidence type="ECO:0000256" key="2">
    <source>
        <dbReference type="SAM" id="Phobius"/>
    </source>
</evidence>
<evidence type="ECO:0000256" key="1">
    <source>
        <dbReference type="SAM" id="MobiDB-lite"/>
    </source>
</evidence>
<keyword evidence="3" id="KW-0808">Transferase</keyword>
<organism evidence="3 4">
    <name type="scientific">Aphis craccivora</name>
    <name type="common">Cowpea aphid</name>
    <dbReference type="NCBI Taxonomy" id="307492"/>
    <lineage>
        <taxon>Eukaryota</taxon>
        <taxon>Metazoa</taxon>
        <taxon>Ecdysozoa</taxon>
        <taxon>Arthropoda</taxon>
        <taxon>Hexapoda</taxon>
        <taxon>Insecta</taxon>
        <taxon>Pterygota</taxon>
        <taxon>Neoptera</taxon>
        <taxon>Paraneoptera</taxon>
        <taxon>Hemiptera</taxon>
        <taxon>Sternorrhyncha</taxon>
        <taxon>Aphidomorpha</taxon>
        <taxon>Aphidoidea</taxon>
        <taxon>Aphididae</taxon>
        <taxon>Aphidini</taxon>
        <taxon>Aphis</taxon>
        <taxon>Aphis</taxon>
    </lineage>
</organism>
<feature type="region of interest" description="Disordered" evidence="1">
    <location>
        <begin position="56"/>
        <end position="78"/>
    </location>
</feature>
<evidence type="ECO:0000313" key="4">
    <source>
        <dbReference type="Proteomes" id="UP000478052"/>
    </source>
</evidence>
<comment type="caution">
    <text evidence="3">The sequence shown here is derived from an EMBL/GenBank/DDBJ whole genome shotgun (WGS) entry which is preliminary data.</text>
</comment>
<sequence length="179" mass="21580">MTPRVFYFILQLRFDPYYKYDDIILLNKLTILRIADYYLVQQYWLDMRKRTGKSCREKDKQLRANVDEPNDSTSKIQKKLRQKDATPDTFEQVGTYYVCIFCHHISHLEAKRNINILTNTIRKFFYVFQDLRHIFNAEMKRIIYLALVQSILCYGIVFWGQAYESHIHSLNITLNNAYQ</sequence>
<dbReference type="GO" id="GO:0003964">
    <property type="term" value="F:RNA-directed DNA polymerase activity"/>
    <property type="evidence" value="ECO:0007669"/>
    <property type="project" value="UniProtKB-KW"/>
</dbReference>
<dbReference type="Proteomes" id="UP000478052">
    <property type="component" value="Unassembled WGS sequence"/>
</dbReference>
<keyword evidence="2" id="KW-0472">Membrane</keyword>
<name>A0A6G0YPN7_APHCR</name>
<feature type="compositionally biased region" description="Basic and acidic residues" evidence="1">
    <location>
        <begin position="56"/>
        <end position="66"/>
    </location>
</feature>
<keyword evidence="4" id="KW-1185">Reference proteome</keyword>
<proteinExistence type="predicted"/>
<dbReference type="EMBL" id="VUJU01002974">
    <property type="protein sequence ID" value="KAF0759499.1"/>
    <property type="molecule type" value="Genomic_DNA"/>
</dbReference>
<gene>
    <name evidence="3" type="ORF">FWK35_00023492</name>
</gene>
<feature type="transmembrane region" description="Helical" evidence="2">
    <location>
        <begin position="142"/>
        <end position="160"/>
    </location>
</feature>
<keyword evidence="3" id="KW-0548">Nucleotidyltransferase</keyword>
<keyword evidence="2" id="KW-1133">Transmembrane helix</keyword>
<reference evidence="3 4" key="1">
    <citation type="submission" date="2019-08" db="EMBL/GenBank/DDBJ databases">
        <title>Whole genome of Aphis craccivora.</title>
        <authorList>
            <person name="Voronova N.V."/>
            <person name="Shulinski R.S."/>
            <person name="Bandarenka Y.V."/>
            <person name="Zhorov D.G."/>
            <person name="Warner D."/>
        </authorList>
    </citation>
    <scope>NUCLEOTIDE SEQUENCE [LARGE SCALE GENOMIC DNA]</scope>
    <source>
        <strain evidence="3">180601</strain>
        <tissue evidence="3">Whole Body</tissue>
    </source>
</reference>